<evidence type="ECO:0000259" key="2">
    <source>
        <dbReference type="PROSITE" id="PS50943"/>
    </source>
</evidence>
<keyword evidence="1" id="KW-0812">Transmembrane</keyword>
<evidence type="ECO:0000313" key="4">
    <source>
        <dbReference type="Proteomes" id="UP000619238"/>
    </source>
</evidence>
<protein>
    <submittedName>
        <fullName evidence="3">Helix-turn-helix transcriptional regulator</fullName>
    </submittedName>
</protein>
<dbReference type="SUPFAM" id="SSF47413">
    <property type="entry name" value="lambda repressor-like DNA-binding domains"/>
    <property type="match status" value="1"/>
</dbReference>
<dbReference type="SUPFAM" id="SSF54427">
    <property type="entry name" value="NTF2-like"/>
    <property type="match status" value="1"/>
</dbReference>
<gene>
    <name evidence="3" type="ORF">H2O64_13935</name>
</gene>
<dbReference type="PROSITE" id="PS50943">
    <property type="entry name" value="HTH_CROC1"/>
    <property type="match status" value="1"/>
</dbReference>
<dbReference type="RefSeq" id="WP_187562818.1">
    <property type="nucleotide sequence ID" value="NZ_JACGWS010000008.1"/>
</dbReference>
<keyword evidence="1" id="KW-0472">Membrane</keyword>
<dbReference type="Proteomes" id="UP000619238">
    <property type="component" value="Unassembled WGS sequence"/>
</dbReference>
<reference evidence="3 4" key="1">
    <citation type="submission" date="2020-07" db="EMBL/GenBank/DDBJ databases">
        <title>Description of Kordia aestuariivivens sp. nov., isolated from a tidal flat.</title>
        <authorList>
            <person name="Park S."/>
            <person name="Yoon J.-H."/>
        </authorList>
    </citation>
    <scope>NUCLEOTIDE SEQUENCE [LARGE SCALE GENOMIC DNA]</scope>
    <source>
        <strain evidence="3 4">YSTF-M3</strain>
    </source>
</reference>
<feature type="domain" description="HTH cro/C1-type" evidence="2">
    <location>
        <begin position="10"/>
        <end position="65"/>
    </location>
</feature>
<keyword evidence="1" id="KW-1133">Transmembrane helix</keyword>
<comment type="caution">
    <text evidence="3">The sequence shown here is derived from an EMBL/GenBank/DDBJ whole genome shotgun (WGS) entry which is preliminary data.</text>
</comment>
<organism evidence="3 4">
    <name type="scientific">Kordia aestuariivivens</name>
    <dbReference type="NCBI Taxonomy" id="2759037"/>
    <lineage>
        <taxon>Bacteria</taxon>
        <taxon>Pseudomonadati</taxon>
        <taxon>Bacteroidota</taxon>
        <taxon>Flavobacteriia</taxon>
        <taxon>Flavobacteriales</taxon>
        <taxon>Flavobacteriaceae</taxon>
        <taxon>Kordia</taxon>
    </lineage>
</organism>
<evidence type="ECO:0000313" key="3">
    <source>
        <dbReference type="EMBL" id="MBC8755772.1"/>
    </source>
</evidence>
<dbReference type="SMART" id="SM00530">
    <property type="entry name" value="HTH_XRE"/>
    <property type="match status" value="1"/>
</dbReference>
<evidence type="ECO:0000256" key="1">
    <source>
        <dbReference type="SAM" id="Phobius"/>
    </source>
</evidence>
<dbReference type="Gene3D" id="3.10.450.50">
    <property type="match status" value="1"/>
</dbReference>
<dbReference type="InterPro" id="IPR032710">
    <property type="entry name" value="NTF2-like_dom_sf"/>
</dbReference>
<name>A0ABR7QB17_9FLAO</name>
<accession>A0ABR7QB17</accession>
<proteinExistence type="predicted"/>
<dbReference type="Gene3D" id="1.10.260.40">
    <property type="entry name" value="lambda repressor-like DNA-binding domains"/>
    <property type="match status" value="1"/>
</dbReference>
<dbReference type="InterPro" id="IPR010982">
    <property type="entry name" value="Lambda_DNA-bd_dom_sf"/>
</dbReference>
<feature type="transmembrane region" description="Helical" evidence="1">
    <location>
        <begin position="89"/>
        <end position="106"/>
    </location>
</feature>
<dbReference type="CDD" id="cd00093">
    <property type="entry name" value="HTH_XRE"/>
    <property type="match status" value="1"/>
</dbReference>
<keyword evidence="4" id="KW-1185">Reference proteome</keyword>
<dbReference type="EMBL" id="JACGWS010000008">
    <property type="protein sequence ID" value="MBC8755772.1"/>
    <property type="molecule type" value="Genomic_DNA"/>
</dbReference>
<dbReference type="Pfam" id="PF01381">
    <property type="entry name" value="HTH_3"/>
    <property type="match status" value="1"/>
</dbReference>
<dbReference type="InterPro" id="IPR001387">
    <property type="entry name" value="Cro/C1-type_HTH"/>
</dbReference>
<sequence>MKQPDLGKKISELRLAKGLTQSELAEKCNLSLRTIQRIESAEVTPRSYSVKLIFKNLDYEGYTSLDKDSEEDENVTDRSNLKTNITKKALIIALVTCIIALGYLAFDSKSEVQSAAQVKTIIKESQANIKKWMNTNQVDSVLTLYKEDACVLQSICGKIEIRKMLQSAINKNYKLLEYNIVSVSVADSIAVEKYENIHEFKGKTRKQVGITEWRLTKGKWFIVNDVFREY</sequence>